<name>A0A329MN79_9BACL</name>
<dbReference type="EMBL" id="QMFB01000005">
    <property type="protein sequence ID" value="RAV21349.1"/>
    <property type="molecule type" value="Genomic_DNA"/>
</dbReference>
<dbReference type="PANTHER" id="PTHR35787">
    <property type="entry name" value="GLYCEROL UPTAKE OPERON ANTITERMINATOR REGULATORY PROTEIN"/>
    <property type="match status" value="1"/>
</dbReference>
<dbReference type="PANTHER" id="PTHR35787:SF1">
    <property type="entry name" value="GLYCEROL UPTAKE OPERON ANTITERMINATOR REGULATORY PROTEIN"/>
    <property type="match status" value="1"/>
</dbReference>
<dbReference type="RefSeq" id="WP_113031053.1">
    <property type="nucleotide sequence ID" value="NZ_QMFB01000005.1"/>
</dbReference>
<dbReference type="OrthoDB" id="9799580at2"/>
<sequence length="198" mass="21235">MTLLHRIGSKPIVAAVRKLSELQAAIESNVDNVFFMGGSASEIIPAVTKVRNAGKHSFIHLDLIRGLSSTDKETIEFVAEHIRADGIVTPKSHMVKAAKQAGLYGILHLFVIDSLAVDNGLKMIDQLEPDGIEIMPGVIPKVIERYAAACDNIPIVASGLIRTVDEARTALNAGATSLSVSETALWYQSFQDIFPGGS</sequence>
<dbReference type="PIRSF" id="PIRSF016897">
    <property type="entry name" value="GlpP"/>
    <property type="match status" value="1"/>
</dbReference>
<reference evidence="2 3" key="1">
    <citation type="journal article" date="2009" name="Int. J. Syst. Evol. Microbiol.">
        <title>Paenibacillus contaminans sp. nov., isolated from a contaminated laboratory plate.</title>
        <authorList>
            <person name="Chou J.H."/>
            <person name="Lee J.H."/>
            <person name="Lin M.C."/>
            <person name="Chang P.S."/>
            <person name="Arun A.B."/>
            <person name="Young C.C."/>
            <person name="Chen W.M."/>
        </authorList>
    </citation>
    <scope>NUCLEOTIDE SEQUENCE [LARGE SCALE GENOMIC DNA]</scope>
    <source>
        <strain evidence="2 3">CKOBP-6</strain>
    </source>
</reference>
<comment type="caution">
    <text evidence="2">The sequence shown here is derived from an EMBL/GenBank/DDBJ whole genome shotgun (WGS) entry which is preliminary data.</text>
</comment>
<dbReference type="InterPro" id="IPR013785">
    <property type="entry name" value="Aldolase_TIM"/>
</dbReference>
<dbReference type="AlphaFoldDB" id="A0A329MN79"/>
<dbReference type="SUPFAM" id="SSF110391">
    <property type="entry name" value="GlpP-like"/>
    <property type="match status" value="1"/>
</dbReference>
<dbReference type="Proteomes" id="UP000250369">
    <property type="component" value="Unassembled WGS sequence"/>
</dbReference>
<dbReference type="GO" id="GO:0003723">
    <property type="term" value="F:RNA binding"/>
    <property type="evidence" value="ECO:0007669"/>
    <property type="project" value="UniProtKB-KW"/>
</dbReference>
<evidence type="ECO:0000313" key="3">
    <source>
        <dbReference type="Proteomes" id="UP000250369"/>
    </source>
</evidence>
<comment type="function">
    <text evidence="1">Regulates expression of the glpD operon. In the presence of glycerol 3-phosphate (G3P) causes antitermination of transcription of glpD at the inverted repeat of the leader region to enhance its transcription. Binds and stabilizes glpD leader mRNA.</text>
</comment>
<dbReference type="Gene3D" id="3.20.20.70">
    <property type="entry name" value="Aldolase class I"/>
    <property type="match status" value="1"/>
</dbReference>
<dbReference type="Pfam" id="PF04309">
    <property type="entry name" value="G3P_antiterm"/>
    <property type="match status" value="1"/>
</dbReference>
<keyword evidence="1" id="KW-0694">RNA-binding</keyword>
<dbReference type="InterPro" id="IPR006699">
    <property type="entry name" value="GlpP"/>
</dbReference>
<evidence type="ECO:0000313" key="2">
    <source>
        <dbReference type="EMBL" id="RAV21349.1"/>
    </source>
</evidence>
<keyword evidence="3" id="KW-1185">Reference proteome</keyword>
<accession>A0A329MN79</accession>
<dbReference type="GO" id="GO:0006071">
    <property type="term" value="P:glycerol metabolic process"/>
    <property type="evidence" value="ECO:0007669"/>
    <property type="project" value="UniProtKB-UniRule"/>
</dbReference>
<proteinExistence type="predicted"/>
<dbReference type="GO" id="GO:0006355">
    <property type="term" value="P:regulation of DNA-templated transcription"/>
    <property type="evidence" value="ECO:0007669"/>
    <property type="project" value="InterPro"/>
</dbReference>
<organism evidence="2 3">
    <name type="scientific">Paenibacillus contaminans</name>
    <dbReference type="NCBI Taxonomy" id="450362"/>
    <lineage>
        <taxon>Bacteria</taxon>
        <taxon>Bacillati</taxon>
        <taxon>Bacillota</taxon>
        <taxon>Bacilli</taxon>
        <taxon>Bacillales</taxon>
        <taxon>Paenibacillaceae</taxon>
        <taxon>Paenibacillus</taxon>
    </lineage>
</organism>
<protein>
    <recommendedName>
        <fullName evidence="1">Glycerol uptake operon antiterminator regulatory protein</fullName>
    </recommendedName>
</protein>
<gene>
    <name evidence="2" type="ORF">DQG23_11895</name>
</gene>
<evidence type="ECO:0000256" key="1">
    <source>
        <dbReference type="PIRNR" id="PIRNR016897"/>
    </source>
</evidence>
<keyword evidence="1" id="KW-0805">Transcription regulation</keyword>
<keyword evidence="1" id="KW-0319">Glycerol metabolism</keyword>
<keyword evidence="1" id="KW-0804">Transcription</keyword>